<organism evidence="14 15">
    <name type="scientific">Candidatus Doudnabacteria bacterium RIFCSPHIGHO2_02_FULL_46_11</name>
    <dbReference type="NCBI Taxonomy" id="1817832"/>
    <lineage>
        <taxon>Bacteria</taxon>
        <taxon>Candidatus Doudnaibacteriota</taxon>
    </lineage>
</organism>
<dbReference type="CDD" id="cd07714">
    <property type="entry name" value="RNaseJ_MBL-fold"/>
    <property type="match status" value="1"/>
</dbReference>
<feature type="binding site" evidence="12">
    <location>
        <position position="75"/>
    </location>
    <ligand>
        <name>Zn(2+)</name>
        <dbReference type="ChEBI" id="CHEBI:29105"/>
        <label>1</label>
        <note>catalytic</note>
    </ligand>
</feature>
<keyword evidence="2 9" id="KW-0540">Nuclease</keyword>
<keyword evidence="12" id="KW-0106">Calcium</keyword>
<feature type="binding site" evidence="12">
    <location>
        <position position="73"/>
    </location>
    <ligand>
        <name>Zn(2+)</name>
        <dbReference type="ChEBI" id="CHEBI:29105"/>
        <label>1</label>
        <note>catalytic</note>
    </ligand>
</feature>
<feature type="domain" description="Metallo-beta-lactamase" evidence="13">
    <location>
        <begin position="20"/>
        <end position="216"/>
    </location>
</feature>
<keyword evidence="9" id="KW-0698">rRNA processing</keyword>
<dbReference type="NCBIfam" id="TIGR00649">
    <property type="entry name" value="MG423"/>
    <property type="match status" value="1"/>
</dbReference>
<evidence type="ECO:0000256" key="9">
    <source>
        <dbReference type="HAMAP-Rule" id="MF_01491"/>
    </source>
</evidence>
<dbReference type="GO" id="GO:0004521">
    <property type="term" value="F:RNA endonuclease activity"/>
    <property type="evidence" value="ECO:0007669"/>
    <property type="project" value="UniProtKB-UniRule"/>
</dbReference>
<dbReference type="Gene3D" id="3.40.50.10710">
    <property type="entry name" value="Metallo-hydrolase/oxidoreductase"/>
    <property type="match status" value="1"/>
</dbReference>
<comment type="caution">
    <text evidence="9">Lacks conserved residue(s) required for the propagation of feature annotation.</text>
</comment>
<comment type="subcellular location">
    <subcellularLocation>
        <location evidence="9">Cytoplasm</location>
    </subcellularLocation>
</comment>
<dbReference type="InterPro" id="IPR030854">
    <property type="entry name" value="RNase_J_bac"/>
</dbReference>
<dbReference type="PIRSF" id="PIRSF004803">
    <property type="entry name" value="RnjA"/>
    <property type="match status" value="1"/>
</dbReference>
<dbReference type="STRING" id="1817832.A3J48_01280"/>
<keyword evidence="5 9" id="KW-0378">Hydrolase</keyword>
<feature type="active site" description="Proton acceptor" evidence="10">
    <location>
        <position position="369"/>
    </location>
</feature>
<evidence type="ECO:0000313" key="15">
    <source>
        <dbReference type="Proteomes" id="UP000176786"/>
    </source>
</evidence>
<evidence type="ECO:0000259" key="13">
    <source>
        <dbReference type="SMART" id="SM00849"/>
    </source>
</evidence>
<dbReference type="SUPFAM" id="SSF56281">
    <property type="entry name" value="Metallo-hydrolase/oxidoreductase"/>
    <property type="match status" value="1"/>
</dbReference>
<keyword evidence="4 9" id="KW-0255">Endonuclease</keyword>
<dbReference type="AlphaFoldDB" id="A0A1F5P8I4"/>
<dbReference type="GO" id="GO:0003723">
    <property type="term" value="F:RNA binding"/>
    <property type="evidence" value="ECO:0007669"/>
    <property type="project" value="UniProtKB-UniRule"/>
</dbReference>
<comment type="cofactor">
    <cofactor evidence="12">
        <name>Zn(2+)</name>
        <dbReference type="ChEBI" id="CHEBI:29105"/>
    </cofactor>
    <text evidence="12">Binds 2 Zn(2+) ions per subunit. It is not clear if Zn(2+) or Mg(2+) is physiologically important.</text>
</comment>
<name>A0A1F5P8I4_9BACT</name>
<dbReference type="SMART" id="SM00849">
    <property type="entry name" value="Lactamase_B"/>
    <property type="match status" value="1"/>
</dbReference>
<feature type="binding site" evidence="12">
    <location>
        <position position="48"/>
    </location>
    <ligand>
        <name>Ca(2+)</name>
        <dbReference type="ChEBI" id="CHEBI:29108"/>
    </ligand>
</feature>
<evidence type="ECO:0000256" key="11">
    <source>
        <dbReference type="PIRSR" id="PIRSR004803-2"/>
    </source>
</evidence>
<keyword evidence="8 9" id="KW-0694">RNA-binding</keyword>
<keyword evidence="6 12" id="KW-0862">Zinc</keyword>
<proteinExistence type="inferred from homology"/>
<evidence type="ECO:0000256" key="5">
    <source>
        <dbReference type="ARBA" id="ARBA00022801"/>
    </source>
</evidence>
<protein>
    <recommendedName>
        <fullName evidence="9">Ribonuclease J</fullName>
        <shortName evidence="9">RNase J</shortName>
        <ecNumber evidence="9">3.1.-.-</ecNumber>
    </recommendedName>
</protein>
<evidence type="ECO:0000313" key="14">
    <source>
        <dbReference type="EMBL" id="OGE86188.1"/>
    </source>
</evidence>
<dbReference type="Pfam" id="PF17770">
    <property type="entry name" value="RNase_J_C"/>
    <property type="match status" value="1"/>
</dbReference>
<evidence type="ECO:0000256" key="7">
    <source>
        <dbReference type="ARBA" id="ARBA00022839"/>
    </source>
</evidence>
<evidence type="ECO:0000256" key="10">
    <source>
        <dbReference type="PIRSR" id="PIRSR004803-1"/>
    </source>
</evidence>
<dbReference type="GO" id="GO:0005737">
    <property type="term" value="C:cytoplasm"/>
    <property type="evidence" value="ECO:0007669"/>
    <property type="project" value="UniProtKB-SubCell"/>
</dbReference>
<evidence type="ECO:0000256" key="3">
    <source>
        <dbReference type="ARBA" id="ARBA00022723"/>
    </source>
</evidence>
<feature type="binding site" evidence="12">
    <location>
        <position position="164"/>
    </location>
    <ligand>
        <name>Zn(2+)</name>
        <dbReference type="ChEBI" id="CHEBI:29105"/>
        <label>2</label>
        <note>catalytic</note>
    </ligand>
</feature>
<keyword evidence="3 12" id="KW-0479">Metal-binding</keyword>
<dbReference type="InterPro" id="IPR036866">
    <property type="entry name" value="RibonucZ/Hydroxyglut_hydro"/>
</dbReference>
<feature type="active site" description="Proton donor" evidence="10">
    <location>
        <position position="196"/>
    </location>
</feature>
<comment type="function">
    <text evidence="9">An RNase that has 5'-3' exonuclease and possibly endonuclease activity. Involved in maturation of rRNA and in some organisms also mRNA maturation and/or decay.</text>
</comment>
<dbReference type="Pfam" id="PF00753">
    <property type="entry name" value="Lactamase_B"/>
    <property type="match status" value="1"/>
</dbReference>
<dbReference type="InterPro" id="IPR011108">
    <property type="entry name" value="RMMBL"/>
</dbReference>
<dbReference type="GO" id="GO:0006364">
    <property type="term" value="P:rRNA processing"/>
    <property type="evidence" value="ECO:0007669"/>
    <property type="project" value="UniProtKB-UniRule"/>
</dbReference>
<evidence type="ECO:0000256" key="12">
    <source>
        <dbReference type="PIRSR" id="PIRSR004803-3"/>
    </source>
</evidence>
<dbReference type="PANTHER" id="PTHR43694">
    <property type="entry name" value="RIBONUCLEASE J"/>
    <property type="match status" value="1"/>
</dbReference>
<dbReference type="GO" id="GO:0004534">
    <property type="term" value="F:5'-3' RNA exonuclease activity"/>
    <property type="evidence" value="ECO:0007669"/>
    <property type="project" value="UniProtKB-UniRule"/>
</dbReference>
<comment type="similarity">
    <text evidence="9">Belongs to the metallo-beta-lactamase superfamily. RNA-metabolizing metallo-beta-lactamase-like family. Bacterial RNase J subfamily.</text>
</comment>
<keyword evidence="1 9" id="KW-0963">Cytoplasm</keyword>
<feature type="binding site" evidence="11">
    <location>
        <begin position="365"/>
        <end position="369"/>
    </location>
    <ligand>
        <name>substrate</name>
    </ligand>
</feature>
<dbReference type="PANTHER" id="PTHR43694:SF1">
    <property type="entry name" value="RIBONUCLEASE J"/>
    <property type="match status" value="1"/>
</dbReference>
<dbReference type="InterPro" id="IPR055132">
    <property type="entry name" value="RNase_J_b_CASP"/>
</dbReference>
<dbReference type="InterPro" id="IPR001279">
    <property type="entry name" value="Metallo-B-lactamas"/>
</dbReference>
<evidence type="ECO:0000256" key="2">
    <source>
        <dbReference type="ARBA" id="ARBA00022722"/>
    </source>
</evidence>
<dbReference type="GO" id="GO:0008270">
    <property type="term" value="F:zinc ion binding"/>
    <property type="evidence" value="ECO:0007669"/>
    <property type="project" value="InterPro"/>
</dbReference>
<feature type="binding site" evidence="12">
    <location>
        <position position="391"/>
    </location>
    <ligand>
        <name>Zn(2+)</name>
        <dbReference type="ChEBI" id="CHEBI:29105"/>
        <label>1</label>
        <note>catalytic</note>
    </ligand>
</feature>
<dbReference type="HAMAP" id="MF_01491">
    <property type="entry name" value="RNase_J_bact"/>
    <property type="match status" value="1"/>
</dbReference>
<feature type="binding site" evidence="12">
    <location>
        <position position="50"/>
    </location>
    <ligand>
        <name>Ca(2+)</name>
        <dbReference type="ChEBI" id="CHEBI:29108"/>
    </ligand>
</feature>
<gene>
    <name evidence="9" type="primary">rnj</name>
    <name evidence="14" type="ORF">A3J48_01280</name>
</gene>
<comment type="caution">
    <text evidence="14">The sequence shown here is derived from an EMBL/GenBank/DDBJ whole genome shotgun (WGS) entry which is preliminary data.</text>
</comment>
<comment type="subunit">
    <text evidence="9">Homodimer, may be a subunit of the RNA degradosome.</text>
</comment>
<feature type="binding site" evidence="12">
    <location>
        <position position="445"/>
    </location>
    <ligand>
        <name>Ca(2+)</name>
        <dbReference type="ChEBI" id="CHEBI:29108"/>
    </ligand>
</feature>
<feature type="binding site" evidence="12">
    <location>
        <position position="77"/>
    </location>
    <ligand>
        <name>Zn(2+)</name>
        <dbReference type="ChEBI" id="CHEBI:29105"/>
        <label>1</label>
        <note>catalytic</note>
    </ligand>
</feature>
<comment type="cofactor">
    <cofactor evidence="12">
        <name>Ca(2+)</name>
        <dbReference type="ChEBI" id="CHEBI:29108"/>
    </cofactor>
    <text evidence="12">Binds 1 Ca(2+) cation per subunit. Seen in 1 crystal structure, it is not clear if it is physiologically important.</text>
</comment>
<feature type="binding site" evidence="12">
    <location>
        <position position="78"/>
    </location>
    <ligand>
        <name>Zn(2+)</name>
        <dbReference type="ChEBI" id="CHEBI:29105"/>
        <label>2</label>
        <note>catalytic</note>
    </ligand>
</feature>
<evidence type="ECO:0000256" key="4">
    <source>
        <dbReference type="ARBA" id="ARBA00022759"/>
    </source>
</evidence>
<feature type="binding site" evidence="12">
    <location>
        <position position="142"/>
    </location>
    <ligand>
        <name>Zn(2+)</name>
        <dbReference type="ChEBI" id="CHEBI:29105"/>
        <label>1</label>
        <note>catalytic</note>
    </ligand>
</feature>
<reference evidence="14 15" key="1">
    <citation type="journal article" date="2016" name="Nat. Commun.">
        <title>Thousands of microbial genomes shed light on interconnected biogeochemical processes in an aquifer system.</title>
        <authorList>
            <person name="Anantharaman K."/>
            <person name="Brown C.T."/>
            <person name="Hug L.A."/>
            <person name="Sharon I."/>
            <person name="Castelle C.J."/>
            <person name="Probst A.J."/>
            <person name="Thomas B.C."/>
            <person name="Singh A."/>
            <person name="Wilkins M.J."/>
            <person name="Karaoz U."/>
            <person name="Brodie E.L."/>
            <person name="Williams K.H."/>
            <person name="Hubbard S.S."/>
            <person name="Banfield J.F."/>
        </authorList>
    </citation>
    <scope>NUCLEOTIDE SEQUENCE [LARGE SCALE GENOMIC DNA]</scope>
</reference>
<evidence type="ECO:0000256" key="8">
    <source>
        <dbReference type="ARBA" id="ARBA00022884"/>
    </source>
</evidence>
<dbReference type="Proteomes" id="UP000176786">
    <property type="component" value="Unassembled WGS sequence"/>
</dbReference>
<evidence type="ECO:0000256" key="1">
    <source>
        <dbReference type="ARBA" id="ARBA00022490"/>
    </source>
</evidence>
<dbReference type="Gene3D" id="3.10.20.580">
    <property type="match status" value="1"/>
</dbReference>
<dbReference type="EMBL" id="MFES01000005">
    <property type="protein sequence ID" value="OGE86188.1"/>
    <property type="molecule type" value="Genomic_DNA"/>
</dbReference>
<dbReference type="InterPro" id="IPR041636">
    <property type="entry name" value="RNase_J_C"/>
</dbReference>
<dbReference type="Pfam" id="PF07521">
    <property type="entry name" value="RMMBL"/>
    <property type="match status" value="1"/>
</dbReference>
<dbReference type="EC" id="3.1.-.-" evidence="9"/>
<sequence length="558" mass="62849">MTGKHNLRIIPLGGLEGVGERNCMVLEYGNDIIVIDMGFAFPDESMLGVDYYIPDVRYLEERKKKIRGILISHGHLDHIGALPYLLPKIGDPPIYTLPLSAKLIERRLSEFDMLGRAKINKLKLNDEITLGAFHIRMFRVNHNIPDNVGFAIKTPVGLIIHSGDWKFDPTPVGEPPAEIDKLALYGKEGVKLLMSDSTNVNIPGYSISEKAIGEMIDRIFRETHSRIIFASFASLVTRVQEMFTVAAKYNRKVVVTGRSMIQTVEAAMEGGYLKIDKGILIKPEQAKSFPDNQVVILTTGGQGEEFSALARMSRGEHRQIDIKANDLVVISASVIPGNENSVQTMMSNLTRLNARVIYQKILDIHTGGHAKEEEHKWMLSLTKPEYIMPIHAEHFMMVHMRDVARDMGIAEDKIMLMENGQVMEVSENEVKVTRERVPAELVFVDGLGVGDIGEVVLRDRQMMAEDGMLVLIITIDKKGGKLAAAPDIISRGFVHMKTSEDFLREIKHEVRKIVESKAAKNLEPNWAWLRNEIRDQLGEFIFTRTERRPMILPVIIEV</sequence>
<dbReference type="InterPro" id="IPR042173">
    <property type="entry name" value="RNase_J_2"/>
</dbReference>
<evidence type="ECO:0000256" key="6">
    <source>
        <dbReference type="ARBA" id="ARBA00022833"/>
    </source>
</evidence>
<accession>A0A1F5P8I4</accession>
<dbReference type="Pfam" id="PF22505">
    <property type="entry name" value="RNase_J_b_CASP"/>
    <property type="match status" value="1"/>
</dbReference>
<keyword evidence="7 9" id="KW-0269">Exonuclease</keyword>
<dbReference type="InterPro" id="IPR004613">
    <property type="entry name" value="RNase_J"/>
</dbReference>
<dbReference type="Gene3D" id="3.60.15.10">
    <property type="entry name" value="Ribonuclease Z/Hydroxyacylglutathione hydrolase-like"/>
    <property type="match status" value="1"/>
</dbReference>